<feature type="domain" description="Alginate export" evidence="2">
    <location>
        <begin position="27"/>
        <end position="424"/>
    </location>
</feature>
<organism evidence="3 4">
    <name type="scientific">Sphingomonas populi</name>
    <dbReference type="NCBI Taxonomy" id="2484750"/>
    <lineage>
        <taxon>Bacteria</taxon>
        <taxon>Pseudomonadati</taxon>
        <taxon>Pseudomonadota</taxon>
        <taxon>Alphaproteobacteria</taxon>
        <taxon>Sphingomonadales</taxon>
        <taxon>Sphingomonadaceae</taxon>
        <taxon>Sphingomonas</taxon>
    </lineage>
</organism>
<evidence type="ECO:0000256" key="1">
    <source>
        <dbReference type="SAM" id="SignalP"/>
    </source>
</evidence>
<name>A0A4Q6Y273_9SPHN</name>
<sequence length="443" mass="47419">MAISGKWALAAFAITATPAIAQNTDGLDLSGTIRLRYEAITNQPRAGFGRDDDLVNLRTTLLAKYQSGPFTIGAELWDSRVYGEDHATPVTTGEVNTLEFVQAWVGAKAAIGSTKVSAQAGRFTLNIGSRRLIAADDYRNTTNGYTGLRADIAAANGITATAIYVLPQQRRPDDPESLRANAVSIDHEGFDLVLWGGTAAKAKALGTVTAEASFYHLDERDQPGRPTRDRSLDTYGGRVFRDPAKGAADGEVEAYYQSGTVSASIAPGAARLPVSAWFVHASAGYTFHDALNTRVALQYDRASGDRAGGRYGRFDTLYGMRRADLAPAGLYNAVGRANISTPGARLEIAPSPRWDAFATYHALWLAERTDSFSTTGVRDASGRSGGFAGHQVDARLRWWLRPARLRLELDGVLLAKGRFLNDAPNAPPGGTTAYGAVNLSAAF</sequence>
<reference evidence="3 4" key="1">
    <citation type="submission" date="2019-02" db="EMBL/GenBank/DDBJ databases">
        <authorList>
            <person name="Li Y."/>
        </authorList>
    </citation>
    <scope>NUCLEOTIDE SEQUENCE [LARGE SCALE GENOMIC DNA]</scope>
    <source>
        <strain evidence="3 4">3-7</strain>
    </source>
</reference>
<feature type="chain" id="PRO_5020802854" description="Alginate export domain-containing protein" evidence="1">
    <location>
        <begin position="22"/>
        <end position="443"/>
    </location>
</feature>
<feature type="signal peptide" evidence="1">
    <location>
        <begin position="1"/>
        <end position="21"/>
    </location>
</feature>
<evidence type="ECO:0000313" key="3">
    <source>
        <dbReference type="EMBL" id="RZF63409.1"/>
    </source>
</evidence>
<keyword evidence="1" id="KW-0732">Signal</keyword>
<dbReference type="RefSeq" id="WP_130159214.1">
    <property type="nucleotide sequence ID" value="NZ_SGIS01000027.1"/>
</dbReference>
<dbReference type="InterPro" id="IPR025388">
    <property type="entry name" value="Alginate_export_dom"/>
</dbReference>
<dbReference type="EMBL" id="SGIS01000027">
    <property type="protein sequence ID" value="RZF63409.1"/>
    <property type="molecule type" value="Genomic_DNA"/>
</dbReference>
<evidence type="ECO:0000313" key="4">
    <source>
        <dbReference type="Proteomes" id="UP000292085"/>
    </source>
</evidence>
<dbReference type="Pfam" id="PF13372">
    <property type="entry name" value="Alginate_exp"/>
    <property type="match status" value="1"/>
</dbReference>
<dbReference type="Gene3D" id="2.40.160.100">
    <property type="match status" value="1"/>
</dbReference>
<gene>
    <name evidence="3" type="ORF">EWE75_16550</name>
</gene>
<dbReference type="AlphaFoldDB" id="A0A4Q6Y273"/>
<evidence type="ECO:0000259" key="2">
    <source>
        <dbReference type="Pfam" id="PF13372"/>
    </source>
</evidence>
<accession>A0A4Q6Y273</accession>
<protein>
    <recommendedName>
        <fullName evidence="2">Alginate export domain-containing protein</fullName>
    </recommendedName>
</protein>
<dbReference type="SUPFAM" id="SSF56935">
    <property type="entry name" value="Porins"/>
    <property type="match status" value="1"/>
</dbReference>
<comment type="caution">
    <text evidence="3">The sequence shown here is derived from an EMBL/GenBank/DDBJ whole genome shotgun (WGS) entry which is preliminary data.</text>
</comment>
<dbReference type="Proteomes" id="UP000292085">
    <property type="component" value="Unassembled WGS sequence"/>
</dbReference>
<dbReference type="OrthoDB" id="7439590at2"/>
<proteinExistence type="predicted"/>
<dbReference type="InterPro" id="IPR053728">
    <property type="entry name" value="Alginate_Permeability_Chnl"/>
</dbReference>
<keyword evidence="4" id="KW-1185">Reference proteome</keyword>